<dbReference type="GO" id="GO:0061666">
    <property type="term" value="F:UFM1 ligase activity"/>
    <property type="evidence" value="ECO:0007669"/>
    <property type="project" value="InterPro"/>
</dbReference>
<evidence type="ECO:0000256" key="7">
    <source>
        <dbReference type="SAM" id="MobiDB-lite"/>
    </source>
</evidence>
<organism evidence="11 12">
    <name type="scientific">Stegodyphus mimosarum</name>
    <name type="common">African social velvet spider</name>
    <dbReference type="NCBI Taxonomy" id="407821"/>
    <lineage>
        <taxon>Eukaryota</taxon>
        <taxon>Metazoa</taxon>
        <taxon>Ecdysozoa</taxon>
        <taxon>Arthropoda</taxon>
        <taxon>Chelicerata</taxon>
        <taxon>Arachnida</taxon>
        <taxon>Araneae</taxon>
        <taxon>Araneomorphae</taxon>
        <taxon>Entelegynae</taxon>
        <taxon>Eresoidea</taxon>
        <taxon>Eresidae</taxon>
        <taxon>Stegodyphus</taxon>
    </lineage>
</organism>
<comment type="function">
    <text evidence="1">E3 UFM1-protein ligase that mediates ufmylation of target proteins.</text>
</comment>
<feature type="non-terminal residue" evidence="11">
    <location>
        <position position="786"/>
    </location>
</feature>
<evidence type="ECO:0000256" key="2">
    <source>
        <dbReference type="ARBA" id="ARBA00010789"/>
    </source>
</evidence>
<sequence>MSADWEEVKRLAADFQRAQLSTTVQRLSERNCIEIVKKLIELKLINVIFTNDGKEYLTPARLLKEIKDELIVHGGRVNLVDLAQIIGVDFNHVEAKASDYAKNEPGVRLILGQLITNEYLDHIAEEINEKLHQTGEISIAEITKLYDLPGDFLEEAIHERLGTIIQGHADSSDSRTIFTDAYVAQHTARIRGALSALTRPVPISNLINYFKFPEKLFHRVAEELIKEGRLAGSISGGKSERAIFIPDIYAKSQNDWIDAFYDQNGYLEYDSVSRLGIQDAKSYIRKKFKEEPLTFLSTCCVGKNILNQVEAAIEEVLYYGTWVDVMVILPSGFTSEDCHGMISAVTKSMSKQGIVHVYCDTIVVSDDFIKKSEATFDPLMASKAQEDIIKKPQLFSPAQQIKSSVPKKEPPSKVKQDRKEERKKKSSSGGKSGGGTQGRETKTKSVKKKYFTSKDAEDSASEEESSITSKDSALNLEFLDIKEIENHLKELDFFTECPEDLVSELAAEMYRPLTKKYEEVAKSLFASTAASSASTRRKQHADYQEKFGTLLNHITLFERAAKLFSEDVMPQLLKHLLKTLCTDLTNMIVNYLALEHGLTSDSDVEASLTAPVRSKLISKFPEAIRRSLEELCNSLSEKTLDNFHSAIQVVLGPGICDMVIRKPDKKKERSILANHRQSLCVQLNDTFEPALCLHLAVLLIFQSHTHNMLHASGKFVPQIISFLQKQVPLEIYQLLATYQELVIKKLTPMNDEDEKQKNESVLFESMPKIKETALTYKKSSISESEN</sequence>
<keyword evidence="5" id="KW-0833">Ubl conjugation pathway</keyword>
<dbReference type="OrthoDB" id="10258297at2759"/>
<gene>
    <name evidence="11" type="ORF">X975_25759</name>
</gene>
<dbReference type="InterPro" id="IPR056579">
    <property type="entry name" value="Ufl1_N"/>
</dbReference>
<dbReference type="InterPro" id="IPR056761">
    <property type="entry name" value="Ufl1-like_C"/>
</dbReference>
<comment type="similarity">
    <text evidence="2">Belongs to the UFL1 family.</text>
</comment>
<feature type="domain" description="E3 UFM1-protein ligase 1-like" evidence="9">
    <location>
        <begin position="540"/>
        <end position="663"/>
    </location>
</feature>
<dbReference type="GO" id="GO:0005789">
    <property type="term" value="C:endoplasmic reticulum membrane"/>
    <property type="evidence" value="ECO:0007669"/>
    <property type="project" value="TreeGrafter"/>
</dbReference>
<dbReference type="Pfam" id="PF25870">
    <property type="entry name" value="WHD_UFL1_5th"/>
    <property type="match status" value="1"/>
</dbReference>
<feature type="domain" description="E3 UFM1-protein ligase 1-like N-terminal" evidence="8">
    <location>
        <begin position="7"/>
        <end position="284"/>
    </location>
</feature>
<dbReference type="EMBL" id="KK120694">
    <property type="protein sequence ID" value="KFM78845.1"/>
    <property type="molecule type" value="Genomic_DNA"/>
</dbReference>
<protein>
    <recommendedName>
        <fullName evidence="3">E3 UFM1-protein ligase 1 homolog</fullName>
    </recommendedName>
    <alternativeName>
        <fullName evidence="6">E3 UFM1-protein transferase 1 homolog</fullName>
    </alternativeName>
</protein>
<evidence type="ECO:0000256" key="5">
    <source>
        <dbReference type="ARBA" id="ARBA00022786"/>
    </source>
</evidence>
<dbReference type="GO" id="GO:0034976">
    <property type="term" value="P:response to endoplasmic reticulum stress"/>
    <property type="evidence" value="ECO:0007669"/>
    <property type="project" value="TreeGrafter"/>
</dbReference>
<dbReference type="InterPro" id="IPR018611">
    <property type="entry name" value="Ufl1"/>
</dbReference>
<feature type="domain" description="E3 UFM1-protein ligase-like C-terminal" evidence="10">
    <location>
        <begin position="668"/>
        <end position="771"/>
    </location>
</feature>
<dbReference type="GO" id="GO:1990592">
    <property type="term" value="P:protein K69-linked ufmylation"/>
    <property type="evidence" value="ECO:0007669"/>
    <property type="project" value="TreeGrafter"/>
</dbReference>
<evidence type="ECO:0000259" key="8">
    <source>
        <dbReference type="Pfam" id="PF09743"/>
    </source>
</evidence>
<reference evidence="11 12" key="1">
    <citation type="submission" date="2013-11" db="EMBL/GenBank/DDBJ databases">
        <title>Genome sequencing of Stegodyphus mimosarum.</title>
        <authorList>
            <person name="Bechsgaard J."/>
        </authorList>
    </citation>
    <scope>NUCLEOTIDE SEQUENCE [LARGE SCALE GENOMIC DNA]</scope>
</reference>
<dbReference type="PANTHER" id="PTHR31057:SF0">
    <property type="entry name" value="E3 UFM1-PROTEIN LIGASE 1"/>
    <property type="match status" value="1"/>
</dbReference>
<feature type="compositionally biased region" description="Basic and acidic residues" evidence="7">
    <location>
        <begin position="406"/>
        <end position="420"/>
    </location>
</feature>
<evidence type="ECO:0000259" key="10">
    <source>
        <dbReference type="Pfam" id="PF25041"/>
    </source>
</evidence>
<keyword evidence="11" id="KW-0436">Ligase</keyword>
<evidence type="ECO:0000256" key="6">
    <source>
        <dbReference type="ARBA" id="ARBA00030452"/>
    </source>
</evidence>
<dbReference type="Pfam" id="PF25041">
    <property type="entry name" value="UFL1_C"/>
    <property type="match status" value="1"/>
</dbReference>
<dbReference type="Pfam" id="PF09743">
    <property type="entry name" value="E3_UFM1_ligase"/>
    <property type="match status" value="1"/>
</dbReference>
<evidence type="ECO:0000313" key="11">
    <source>
        <dbReference type="EMBL" id="KFM78845.1"/>
    </source>
</evidence>
<evidence type="ECO:0000259" key="9">
    <source>
        <dbReference type="Pfam" id="PF23659"/>
    </source>
</evidence>
<name>A0A087UNA6_STEMI</name>
<dbReference type="Proteomes" id="UP000054359">
    <property type="component" value="Unassembled WGS sequence"/>
</dbReference>
<feature type="region of interest" description="Disordered" evidence="7">
    <location>
        <begin position="398"/>
        <end position="467"/>
    </location>
</feature>
<evidence type="ECO:0000256" key="1">
    <source>
        <dbReference type="ARBA" id="ARBA00003950"/>
    </source>
</evidence>
<dbReference type="PANTHER" id="PTHR31057">
    <property type="entry name" value="E3 UFM1-PROTEIN LIGASE 1"/>
    <property type="match status" value="1"/>
</dbReference>
<evidence type="ECO:0000256" key="3">
    <source>
        <dbReference type="ARBA" id="ARBA00014160"/>
    </source>
</evidence>
<dbReference type="Pfam" id="PF23659">
    <property type="entry name" value="UFL1"/>
    <property type="match status" value="1"/>
</dbReference>
<dbReference type="GO" id="GO:0032434">
    <property type="term" value="P:regulation of proteasomal ubiquitin-dependent protein catabolic process"/>
    <property type="evidence" value="ECO:0007669"/>
    <property type="project" value="TreeGrafter"/>
</dbReference>
<dbReference type="AlphaFoldDB" id="A0A087UNA6"/>
<keyword evidence="12" id="KW-1185">Reference proteome</keyword>
<dbReference type="OMA" id="CILHASG"/>
<evidence type="ECO:0000256" key="4">
    <source>
        <dbReference type="ARBA" id="ARBA00022679"/>
    </source>
</evidence>
<dbReference type="STRING" id="407821.A0A087UNA6"/>
<dbReference type="InterPro" id="IPR056580">
    <property type="entry name" value="Ufl1_dom"/>
</dbReference>
<keyword evidence="4" id="KW-0808">Transferase</keyword>
<dbReference type="GO" id="GO:0016874">
    <property type="term" value="F:ligase activity"/>
    <property type="evidence" value="ECO:0007669"/>
    <property type="project" value="UniProtKB-KW"/>
</dbReference>
<accession>A0A087UNA6</accession>
<evidence type="ECO:0000313" key="12">
    <source>
        <dbReference type="Proteomes" id="UP000054359"/>
    </source>
</evidence>
<proteinExistence type="inferred from homology"/>